<proteinExistence type="predicted"/>
<reference evidence="1 2" key="1">
    <citation type="submission" date="2019-05" db="EMBL/GenBank/DDBJ databases">
        <title>Burkholderia sp. DHOD12, isolated from subtropical forest soil.</title>
        <authorList>
            <person name="Gao Z.-H."/>
            <person name="Qiu L.-H."/>
        </authorList>
    </citation>
    <scope>NUCLEOTIDE SEQUENCE [LARGE SCALE GENOMIC DNA]</scope>
    <source>
        <strain evidence="1 2">DHOD12</strain>
    </source>
</reference>
<dbReference type="AlphaFoldDB" id="A0A4P8IPX2"/>
<protein>
    <recommendedName>
        <fullName evidence="3">DUF1508 domain-containing protein</fullName>
    </recommendedName>
</protein>
<accession>A0A4P8IPX2</accession>
<keyword evidence="2" id="KW-1185">Reference proteome</keyword>
<sequence length="72" mass="8265">MPNREYIRNGHLIHIDVDLDAQRRWRWSYTIDGGGYTELLERGLIGENAAMMEAENDANFKVDRMPAGDAVE</sequence>
<gene>
    <name evidence="1" type="ORF">FAZ95_13980</name>
</gene>
<evidence type="ECO:0000313" key="1">
    <source>
        <dbReference type="EMBL" id="QCP50191.1"/>
    </source>
</evidence>
<dbReference type="Proteomes" id="UP000298656">
    <property type="component" value="Chromosome 1"/>
</dbReference>
<dbReference type="OrthoDB" id="9034521at2"/>
<organism evidence="1 2">
    <name type="scientific">Trinickia violacea</name>
    <dbReference type="NCBI Taxonomy" id="2571746"/>
    <lineage>
        <taxon>Bacteria</taxon>
        <taxon>Pseudomonadati</taxon>
        <taxon>Pseudomonadota</taxon>
        <taxon>Betaproteobacteria</taxon>
        <taxon>Burkholderiales</taxon>
        <taxon>Burkholderiaceae</taxon>
        <taxon>Trinickia</taxon>
    </lineage>
</organism>
<dbReference type="EMBL" id="CP040077">
    <property type="protein sequence ID" value="QCP50191.1"/>
    <property type="molecule type" value="Genomic_DNA"/>
</dbReference>
<evidence type="ECO:0000313" key="2">
    <source>
        <dbReference type="Proteomes" id="UP000298656"/>
    </source>
</evidence>
<evidence type="ECO:0008006" key="3">
    <source>
        <dbReference type="Google" id="ProtNLM"/>
    </source>
</evidence>
<dbReference type="RefSeq" id="WP_137333010.1">
    <property type="nucleotide sequence ID" value="NZ_CP040077.1"/>
</dbReference>
<name>A0A4P8IPX2_9BURK</name>
<dbReference type="KEGG" id="tvl:FAZ95_13980"/>